<dbReference type="EMBL" id="CM055111">
    <property type="protein sequence ID" value="KAJ7519380.1"/>
    <property type="molecule type" value="Genomic_DNA"/>
</dbReference>
<sequence>MAMAMAEEEGSRSRAMVVVKEERLKDERSRVRWEKPNPLAGRTGEGAPIAPPGWLWKAGNRARDMYFYSPSGETFRSQPHLQSYLATLPNPPPLFLFRFKVDPQEFKDGVLPGVPPEDAGSSARRRAKSGSKEVSVPSKRRKLTIKIKGNSNGFRKMNDHSLHPARKSSNEMNGSLSTDGTPEHAPRKINKKEIDRSGKKEAINTTFSRLLLGPTSYNVLSKNAEVLQKFLDEAARMKEKDTQEIDELRNDLLDRKHNAAQLSKYPESVLHVFYSLLRNEEAPASFGRKELIEFCSKWICKHKHHWCLLETSRIDTVENFFPKTSRERGRTECGLESMPTENEVSGPGSAVNAKSTETNEQSLTPRTEGNIDILDRDLILTAEDLTMKTEDSFWSKETIQKNIGDLYIGRESTEAKLEPGQLVLFEGSKPQSNKCGCQVCSCDSSFCHGCTCSLCKIFIQHKQSWTFIKCPICRHFCHLECALKAMRAGVVAELGMDGEFLCPCCLNKSDLVPFWIDRLKDALTSIDRPALQKYLTSAVLVLNGTQRQDFEIVHRSVMELHDSLLYNTPCPNLQQILQQIQEKMDGLSVPLKNTVDTNHLSGVDLQDSDIFQEEEKVLEGQKRAELDYVEWLIAEKNADTQRIILRDAQEQMKKAESDISAKAVRARASRTFIKQAERRLQLMKRNSMVKALSMEQLEKQRAAFDLELVELNKLQDKLGSFSSELHDMPARQFSSLLQDFKVQSKRVETVKARLEQIDCLNNFFS</sequence>
<evidence type="ECO:0000313" key="2">
    <source>
        <dbReference type="Proteomes" id="UP001162992"/>
    </source>
</evidence>
<proteinExistence type="predicted"/>
<keyword evidence="2" id="KW-1185">Reference proteome</keyword>
<organism evidence="1 2">
    <name type="scientific">Diphasiastrum complanatum</name>
    <name type="common">Issler's clubmoss</name>
    <name type="synonym">Lycopodium complanatum</name>
    <dbReference type="NCBI Taxonomy" id="34168"/>
    <lineage>
        <taxon>Eukaryota</taxon>
        <taxon>Viridiplantae</taxon>
        <taxon>Streptophyta</taxon>
        <taxon>Embryophyta</taxon>
        <taxon>Tracheophyta</taxon>
        <taxon>Lycopodiopsida</taxon>
        <taxon>Lycopodiales</taxon>
        <taxon>Lycopodiaceae</taxon>
        <taxon>Lycopodioideae</taxon>
        <taxon>Diphasiastrum</taxon>
    </lineage>
</organism>
<comment type="caution">
    <text evidence="1">The sequence shown here is derived from an EMBL/GenBank/DDBJ whole genome shotgun (WGS) entry which is preliminary data.</text>
</comment>
<dbReference type="Proteomes" id="UP001162992">
    <property type="component" value="Chromosome 20"/>
</dbReference>
<protein>
    <submittedName>
        <fullName evidence="1">Uncharacterized protein</fullName>
    </submittedName>
</protein>
<name>A0ACC2APJ0_DIPCM</name>
<accession>A0ACC2APJ0</accession>
<evidence type="ECO:0000313" key="1">
    <source>
        <dbReference type="EMBL" id="KAJ7519380.1"/>
    </source>
</evidence>
<gene>
    <name evidence="1" type="ORF">O6H91_20G035800</name>
</gene>
<reference evidence="2" key="1">
    <citation type="journal article" date="2024" name="Proc. Natl. Acad. Sci. U.S.A.">
        <title>Extraordinary preservation of gene collinearity over three hundred million years revealed in homosporous lycophytes.</title>
        <authorList>
            <person name="Li C."/>
            <person name="Wickell D."/>
            <person name="Kuo L.Y."/>
            <person name="Chen X."/>
            <person name="Nie B."/>
            <person name="Liao X."/>
            <person name="Peng D."/>
            <person name="Ji J."/>
            <person name="Jenkins J."/>
            <person name="Williams M."/>
            <person name="Shu S."/>
            <person name="Plott C."/>
            <person name="Barry K."/>
            <person name="Rajasekar S."/>
            <person name="Grimwood J."/>
            <person name="Han X."/>
            <person name="Sun S."/>
            <person name="Hou Z."/>
            <person name="He W."/>
            <person name="Dai G."/>
            <person name="Sun C."/>
            <person name="Schmutz J."/>
            <person name="Leebens-Mack J.H."/>
            <person name="Li F.W."/>
            <person name="Wang L."/>
        </authorList>
    </citation>
    <scope>NUCLEOTIDE SEQUENCE [LARGE SCALE GENOMIC DNA]</scope>
    <source>
        <strain evidence="2">cv. PW_Plant_1</strain>
    </source>
</reference>